<dbReference type="AlphaFoldDB" id="A0A955L8M9"/>
<feature type="transmembrane region" description="Helical" evidence="1">
    <location>
        <begin position="55"/>
        <end position="79"/>
    </location>
</feature>
<sequence length="117" mass="13328">MKKNLFKTNTLLTISVVATLIVSIPIAVYLYYLVFPFTPAYVTHTGPLWYWPNSIVIPLAIYLLCYSICLPITVAMSGFYKYKKTRSKPNLFLQLAIAIGVFLWGIVNLFTFLHIST</sequence>
<organism evidence="2 3">
    <name type="scientific">Candidatus Dojkabacteria bacterium</name>
    <dbReference type="NCBI Taxonomy" id="2099670"/>
    <lineage>
        <taxon>Bacteria</taxon>
        <taxon>Candidatus Dojkabacteria</taxon>
    </lineage>
</organism>
<comment type="caution">
    <text evidence="2">The sequence shown here is derived from an EMBL/GenBank/DDBJ whole genome shotgun (WGS) entry which is preliminary data.</text>
</comment>
<feature type="transmembrane region" description="Helical" evidence="1">
    <location>
        <begin position="91"/>
        <end position="115"/>
    </location>
</feature>
<name>A0A955L8M9_9BACT</name>
<keyword evidence="1" id="KW-1133">Transmembrane helix</keyword>
<keyword evidence="1" id="KW-0472">Membrane</keyword>
<dbReference type="EMBL" id="JAGQLH010000034">
    <property type="protein sequence ID" value="MCA9385653.1"/>
    <property type="molecule type" value="Genomic_DNA"/>
</dbReference>
<reference evidence="2" key="1">
    <citation type="submission" date="2020-04" db="EMBL/GenBank/DDBJ databases">
        <authorList>
            <person name="Zhang T."/>
        </authorList>
    </citation>
    <scope>NUCLEOTIDE SEQUENCE</scope>
    <source>
        <strain evidence="2">HKST-UBA11</strain>
    </source>
</reference>
<keyword evidence="1" id="KW-0812">Transmembrane</keyword>
<dbReference type="Proteomes" id="UP000754563">
    <property type="component" value="Unassembled WGS sequence"/>
</dbReference>
<reference evidence="2" key="2">
    <citation type="journal article" date="2021" name="Microbiome">
        <title>Successional dynamics and alternative stable states in a saline activated sludge microbial community over 9 years.</title>
        <authorList>
            <person name="Wang Y."/>
            <person name="Ye J."/>
            <person name="Ju F."/>
            <person name="Liu L."/>
            <person name="Boyd J.A."/>
            <person name="Deng Y."/>
            <person name="Parks D.H."/>
            <person name="Jiang X."/>
            <person name="Yin X."/>
            <person name="Woodcroft B.J."/>
            <person name="Tyson G.W."/>
            <person name="Hugenholtz P."/>
            <person name="Polz M.F."/>
            <person name="Zhang T."/>
        </authorList>
    </citation>
    <scope>NUCLEOTIDE SEQUENCE</scope>
    <source>
        <strain evidence="2">HKST-UBA11</strain>
    </source>
</reference>
<evidence type="ECO:0000313" key="2">
    <source>
        <dbReference type="EMBL" id="MCA9385653.1"/>
    </source>
</evidence>
<feature type="transmembrane region" description="Helical" evidence="1">
    <location>
        <begin position="12"/>
        <end position="35"/>
    </location>
</feature>
<evidence type="ECO:0000313" key="3">
    <source>
        <dbReference type="Proteomes" id="UP000754563"/>
    </source>
</evidence>
<protein>
    <recommendedName>
        <fullName evidence="4">DUF1648 domain-containing protein</fullName>
    </recommendedName>
</protein>
<evidence type="ECO:0000256" key="1">
    <source>
        <dbReference type="SAM" id="Phobius"/>
    </source>
</evidence>
<gene>
    <name evidence="2" type="ORF">KC717_03320</name>
</gene>
<accession>A0A955L8M9</accession>
<proteinExistence type="predicted"/>
<evidence type="ECO:0008006" key="4">
    <source>
        <dbReference type="Google" id="ProtNLM"/>
    </source>
</evidence>